<dbReference type="EMBL" id="BMNM01000002">
    <property type="protein sequence ID" value="GGI73936.1"/>
    <property type="molecule type" value="Genomic_DNA"/>
</dbReference>
<evidence type="ECO:0008006" key="5">
    <source>
        <dbReference type="Google" id="ProtNLM"/>
    </source>
</evidence>
<dbReference type="RefSeq" id="WP_188602817.1">
    <property type="nucleotide sequence ID" value="NZ_AP026830.1"/>
</dbReference>
<dbReference type="Proteomes" id="UP001060771">
    <property type="component" value="Chromosome"/>
</dbReference>
<dbReference type="Gene3D" id="3.30.1050.10">
    <property type="entry name" value="SCP2 sterol-binding domain"/>
    <property type="match status" value="1"/>
</dbReference>
<dbReference type="OrthoDB" id="26692at2157"/>
<protein>
    <recommendedName>
        <fullName evidence="5">SCP2 domain-containing protein</fullName>
    </recommendedName>
</protein>
<reference evidence="1" key="4">
    <citation type="journal article" date="2023" name="Microbiol. Resour. Announc.">
        <title>Complete Genome Sequence of Vulcanisaeta souniana Strain IC-059, a Hyperthermophilic Archaeon Isolated from Hot Spring Water in Japan.</title>
        <authorList>
            <person name="Kato S."/>
            <person name="Itoh T."/>
            <person name="Wu L."/>
            <person name="Ma J."/>
            <person name="Ohkuma M."/>
        </authorList>
    </citation>
    <scope>NUCLEOTIDE SEQUENCE</scope>
    <source>
        <strain evidence="1">JCM 11219</strain>
    </source>
</reference>
<dbReference type="SUPFAM" id="SSF55718">
    <property type="entry name" value="SCP-like"/>
    <property type="match status" value="1"/>
</dbReference>
<dbReference type="EMBL" id="AP026830">
    <property type="protein sequence ID" value="BDR91537.1"/>
    <property type="molecule type" value="Genomic_DNA"/>
</dbReference>
<accession>A0A830E5Q6</accession>
<dbReference type="InterPro" id="IPR036527">
    <property type="entry name" value="SCP2_sterol-bd_dom_sf"/>
</dbReference>
<evidence type="ECO:0000313" key="2">
    <source>
        <dbReference type="EMBL" id="GGI73936.1"/>
    </source>
</evidence>
<dbReference type="Proteomes" id="UP000657075">
    <property type="component" value="Unassembled WGS sequence"/>
</dbReference>
<evidence type="ECO:0000313" key="4">
    <source>
        <dbReference type="Proteomes" id="UP001060771"/>
    </source>
</evidence>
<proteinExistence type="predicted"/>
<evidence type="ECO:0000313" key="1">
    <source>
        <dbReference type="EMBL" id="BDR91537.1"/>
    </source>
</evidence>
<reference evidence="2" key="1">
    <citation type="journal article" date="2014" name="Int. J. Syst. Evol. Microbiol.">
        <title>Complete genome sequence of Corynebacterium casei LMG S-19264T (=DSM 44701T), isolated from a smear-ripened cheese.</title>
        <authorList>
            <consortium name="US DOE Joint Genome Institute (JGI-PGF)"/>
            <person name="Walter F."/>
            <person name="Albersmeier A."/>
            <person name="Kalinowski J."/>
            <person name="Ruckert C."/>
        </authorList>
    </citation>
    <scope>NUCLEOTIDE SEQUENCE</scope>
    <source>
        <strain evidence="2">JCM 11219</strain>
    </source>
</reference>
<sequence length="151" mass="17097">MSYIFPSEEWVKALCLSLNNDKEFLGAINGWNIEVLLVGKNLSNEVIKYLSSTYGTSDIKMIGILLKFNNSCKEVSLLINPEINNYHNVVIADYDIWLKVLDGLNDPVTTMLSMFKKLEVRGSMMTLVRLAANTISPMAKVIRRIPTKILR</sequence>
<keyword evidence="4" id="KW-1185">Reference proteome</keyword>
<dbReference type="GeneID" id="76206187"/>
<name>A0A830E5Q6_9CREN</name>
<evidence type="ECO:0000313" key="3">
    <source>
        <dbReference type="Proteomes" id="UP000657075"/>
    </source>
</evidence>
<dbReference type="AlphaFoldDB" id="A0A830E5Q6"/>
<reference evidence="4" key="3">
    <citation type="submission" date="2022-09" db="EMBL/GenBank/DDBJ databases">
        <title>Complete genome sequence of Vulcanisaeta souniana.</title>
        <authorList>
            <person name="Kato S."/>
            <person name="Itoh T."/>
            <person name="Ohkuma M."/>
        </authorList>
    </citation>
    <scope>NUCLEOTIDE SEQUENCE [LARGE SCALE GENOMIC DNA]</scope>
    <source>
        <strain evidence="4">JCM 11219</strain>
    </source>
</reference>
<reference evidence="2" key="2">
    <citation type="submission" date="2020-09" db="EMBL/GenBank/DDBJ databases">
        <authorList>
            <person name="Sun Q."/>
            <person name="Ohkuma M."/>
        </authorList>
    </citation>
    <scope>NUCLEOTIDE SEQUENCE</scope>
    <source>
        <strain evidence="2">JCM 11219</strain>
    </source>
</reference>
<gene>
    <name evidence="2" type="ORF">GCM10007112_08480</name>
    <name evidence="1" type="ORF">Vsou_06300</name>
</gene>
<organism evidence="2 3">
    <name type="scientific">Vulcanisaeta souniana JCM 11219</name>
    <dbReference type="NCBI Taxonomy" id="1293586"/>
    <lineage>
        <taxon>Archaea</taxon>
        <taxon>Thermoproteota</taxon>
        <taxon>Thermoprotei</taxon>
        <taxon>Thermoproteales</taxon>
        <taxon>Thermoproteaceae</taxon>
        <taxon>Vulcanisaeta</taxon>
    </lineage>
</organism>